<reference evidence="6" key="1">
    <citation type="submission" date="2016-10" db="EMBL/GenBank/DDBJ databases">
        <authorList>
            <person name="Varghese N."/>
            <person name="Submissions S."/>
        </authorList>
    </citation>
    <scope>NUCLEOTIDE SEQUENCE [LARGE SCALE GENOMIC DNA]</scope>
    <source>
        <strain evidence="6">CGMCC 1.10789</strain>
    </source>
</reference>
<dbReference type="GO" id="GO:0043565">
    <property type="term" value="F:sequence-specific DNA binding"/>
    <property type="evidence" value="ECO:0007669"/>
    <property type="project" value="InterPro"/>
</dbReference>
<dbReference type="PRINTS" id="PR00032">
    <property type="entry name" value="HTHARAC"/>
</dbReference>
<name>A0A1G9G559_9RHOB</name>
<dbReference type="PANTHER" id="PTHR43280:SF32">
    <property type="entry name" value="TRANSCRIPTIONAL REGULATORY PROTEIN"/>
    <property type="match status" value="1"/>
</dbReference>
<evidence type="ECO:0000256" key="1">
    <source>
        <dbReference type="ARBA" id="ARBA00023015"/>
    </source>
</evidence>
<dbReference type="SUPFAM" id="SSF51215">
    <property type="entry name" value="Regulatory protein AraC"/>
    <property type="match status" value="1"/>
</dbReference>
<accession>A0A1G9G559</accession>
<dbReference type="InterPro" id="IPR009057">
    <property type="entry name" value="Homeodomain-like_sf"/>
</dbReference>
<gene>
    <name evidence="5" type="ORF">SAMN05216257_106101</name>
</gene>
<dbReference type="InterPro" id="IPR037923">
    <property type="entry name" value="HTH-like"/>
</dbReference>
<dbReference type="PROSITE" id="PS01124">
    <property type="entry name" value="HTH_ARAC_FAMILY_2"/>
    <property type="match status" value="1"/>
</dbReference>
<dbReference type="Proteomes" id="UP000199328">
    <property type="component" value="Unassembled WGS sequence"/>
</dbReference>
<keyword evidence="1" id="KW-0805">Transcription regulation</keyword>
<feature type="domain" description="HTH araC/xylS-type" evidence="4">
    <location>
        <begin position="181"/>
        <end position="279"/>
    </location>
</feature>
<dbReference type="Pfam" id="PF12833">
    <property type="entry name" value="HTH_18"/>
    <property type="match status" value="1"/>
</dbReference>
<organism evidence="5 6">
    <name type="scientific">Meinhardsimonia xiamenensis</name>
    <dbReference type="NCBI Taxonomy" id="990712"/>
    <lineage>
        <taxon>Bacteria</taxon>
        <taxon>Pseudomonadati</taxon>
        <taxon>Pseudomonadota</taxon>
        <taxon>Alphaproteobacteria</taxon>
        <taxon>Rhodobacterales</taxon>
        <taxon>Paracoccaceae</taxon>
        <taxon>Meinhardsimonia</taxon>
    </lineage>
</organism>
<keyword evidence="2 5" id="KW-0238">DNA-binding</keyword>
<dbReference type="Gene3D" id="1.10.10.60">
    <property type="entry name" value="Homeodomain-like"/>
    <property type="match status" value="1"/>
</dbReference>
<keyword evidence="6" id="KW-1185">Reference proteome</keyword>
<dbReference type="EMBL" id="FNFV01000006">
    <property type="protein sequence ID" value="SDK95751.1"/>
    <property type="molecule type" value="Genomic_DNA"/>
</dbReference>
<dbReference type="SUPFAM" id="SSF46689">
    <property type="entry name" value="Homeodomain-like"/>
    <property type="match status" value="1"/>
</dbReference>
<dbReference type="GO" id="GO:0003700">
    <property type="term" value="F:DNA-binding transcription factor activity"/>
    <property type="evidence" value="ECO:0007669"/>
    <property type="project" value="InterPro"/>
</dbReference>
<dbReference type="InterPro" id="IPR018060">
    <property type="entry name" value="HTH_AraC"/>
</dbReference>
<dbReference type="RefSeq" id="WP_092500990.1">
    <property type="nucleotide sequence ID" value="NZ_FNFV01000006.1"/>
</dbReference>
<evidence type="ECO:0000256" key="3">
    <source>
        <dbReference type="ARBA" id="ARBA00023163"/>
    </source>
</evidence>
<dbReference type="PANTHER" id="PTHR43280">
    <property type="entry name" value="ARAC-FAMILY TRANSCRIPTIONAL REGULATOR"/>
    <property type="match status" value="1"/>
</dbReference>
<evidence type="ECO:0000256" key="2">
    <source>
        <dbReference type="ARBA" id="ARBA00023125"/>
    </source>
</evidence>
<evidence type="ECO:0000313" key="5">
    <source>
        <dbReference type="EMBL" id="SDK95751.1"/>
    </source>
</evidence>
<dbReference type="AlphaFoldDB" id="A0A1G9G559"/>
<dbReference type="OrthoDB" id="9814125at2"/>
<protein>
    <submittedName>
        <fullName evidence="5">AraC-type DNA-binding protein</fullName>
    </submittedName>
</protein>
<dbReference type="InterPro" id="IPR020449">
    <property type="entry name" value="Tscrpt_reg_AraC-type_HTH"/>
</dbReference>
<evidence type="ECO:0000259" key="4">
    <source>
        <dbReference type="PROSITE" id="PS01124"/>
    </source>
</evidence>
<evidence type="ECO:0000313" key="6">
    <source>
        <dbReference type="Proteomes" id="UP000199328"/>
    </source>
</evidence>
<dbReference type="STRING" id="990712.SAMN05216257_106101"/>
<proteinExistence type="predicted"/>
<sequence length="282" mass="31501">MPEIVDIAGLTGAAQEREAMGAEGFRVVPLARFAQGPRWRTEAMRSYEEPLLLWFTRGQGRVTIAGVTQGYGPHHAVFLPPRTMHGFEMRGQVFGTALWFPRACAIGLPEEPAHLRFRDAQEQAELNALIDNLQRELERELPGRERALFHHAGLLAVWLERQIARGQEQAIHTDASRRLAAAFAALVEQDFRSGRQVHDYAAALGVTPTHLSRACNAACGRPASAILADRIHYEARRLLSETRWPVKEIARALGFSSAAYFTRAFHKHTGLTPSAFRRHSRG</sequence>
<dbReference type="SMART" id="SM00342">
    <property type="entry name" value="HTH_ARAC"/>
    <property type="match status" value="1"/>
</dbReference>
<keyword evidence="3" id="KW-0804">Transcription</keyword>